<keyword evidence="13" id="KW-1185">Reference proteome</keyword>
<dbReference type="AlphaFoldDB" id="A0AA47M223"/>
<evidence type="ECO:0000256" key="1">
    <source>
        <dbReference type="ARBA" id="ARBA00004240"/>
    </source>
</evidence>
<dbReference type="Proteomes" id="UP001174136">
    <property type="component" value="Unassembled WGS sequence"/>
</dbReference>
<accession>A0AA47M223</accession>
<comment type="pathway">
    <text evidence="2">Lipid metabolism; sphingolipid metabolism.</text>
</comment>
<dbReference type="PANTHER" id="PTHR43550">
    <property type="entry name" value="3-KETODIHYDROSPHINGOSINE REDUCTASE"/>
    <property type="match status" value="1"/>
</dbReference>
<evidence type="ECO:0000256" key="2">
    <source>
        <dbReference type="ARBA" id="ARBA00004760"/>
    </source>
</evidence>
<dbReference type="Pfam" id="PF00106">
    <property type="entry name" value="adh_short"/>
    <property type="match status" value="2"/>
</dbReference>
<organism evidence="12 13">
    <name type="scientific">Merluccius polli</name>
    <name type="common">Benguela hake</name>
    <name type="synonym">Merluccius cadenati</name>
    <dbReference type="NCBI Taxonomy" id="89951"/>
    <lineage>
        <taxon>Eukaryota</taxon>
        <taxon>Metazoa</taxon>
        <taxon>Chordata</taxon>
        <taxon>Craniata</taxon>
        <taxon>Vertebrata</taxon>
        <taxon>Euteleostomi</taxon>
        <taxon>Actinopterygii</taxon>
        <taxon>Neopterygii</taxon>
        <taxon>Teleostei</taxon>
        <taxon>Neoteleostei</taxon>
        <taxon>Acanthomorphata</taxon>
        <taxon>Zeiogadaria</taxon>
        <taxon>Gadariae</taxon>
        <taxon>Gadiformes</taxon>
        <taxon>Gadoidei</taxon>
        <taxon>Merlucciidae</taxon>
        <taxon>Merluccius</taxon>
    </lineage>
</organism>
<comment type="caution">
    <text evidence="12">The sequence shown here is derived from an EMBL/GenBank/DDBJ whole genome shotgun (WGS) entry which is preliminary data.</text>
</comment>
<dbReference type="PANTHER" id="PTHR43550:SF3">
    <property type="entry name" value="3-KETODIHYDROSPHINGOSINE REDUCTASE"/>
    <property type="match status" value="1"/>
</dbReference>
<dbReference type="GO" id="GO:0030148">
    <property type="term" value="P:sphingolipid biosynthetic process"/>
    <property type="evidence" value="ECO:0007669"/>
    <property type="project" value="InterPro"/>
</dbReference>
<evidence type="ECO:0000256" key="7">
    <source>
        <dbReference type="ARBA" id="ARBA00023002"/>
    </source>
</evidence>
<keyword evidence="11" id="KW-1133">Transmembrane helix</keyword>
<keyword evidence="5" id="KW-0521">NADP</keyword>
<dbReference type="CDD" id="cd08939">
    <property type="entry name" value="KDSR-like_SDR_c"/>
    <property type="match status" value="1"/>
</dbReference>
<dbReference type="PRINTS" id="PR00081">
    <property type="entry name" value="GDHRDH"/>
</dbReference>
<dbReference type="GO" id="GO:0006666">
    <property type="term" value="P:3-keto-sphinganine metabolic process"/>
    <property type="evidence" value="ECO:0007669"/>
    <property type="project" value="InterPro"/>
</dbReference>
<keyword evidence="4" id="KW-0256">Endoplasmic reticulum</keyword>
<keyword evidence="8" id="KW-0443">Lipid metabolism</keyword>
<reference evidence="12" key="1">
    <citation type="journal article" date="2023" name="Front. Mar. Sci.">
        <title>A new Merluccius polli reference genome to investigate the effects of global change in West African waters.</title>
        <authorList>
            <person name="Mateo J.L."/>
            <person name="Blanco-Fernandez C."/>
            <person name="Garcia-Vazquez E."/>
            <person name="Machado-Schiaffino G."/>
        </authorList>
    </citation>
    <scope>NUCLEOTIDE SEQUENCE</scope>
    <source>
        <strain evidence="12">C29</strain>
        <tissue evidence="12">Fin</tissue>
    </source>
</reference>
<dbReference type="PRINTS" id="PR00080">
    <property type="entry name" value="SDRFAMILY"/>
</dbReference>
<dbReference type="InterPro" id="IPR036291">
    <property type="entry name" value="NAD(P)-bd_dom_sf"/>
</dbReference>
<dbReference type="Gene3D" id="3.40.50.720">
    <property type="entry name" value="NAD(P)-binding Rossmann-like Domain"/>
    <property type="match status" value="1"/>
</dbReference>
<name>A0AA47M223_MERPO</name>
<dbReference type="EC" id="1.1.1.102" evidence="9"/>
<keyword evidence="11" id="KW-0472">Membrane</keyword>
<keyword evidence="6" id="KW-0746">Sphingolipid metabolism</keyword>
<dbReference type="GO" id="GO:0005789">
    <property type="term" value="C:endoplasmic reticulum membrane"/>
    <property type="evidence" value="ECO:0007669"/>
    <property type="project" value="TreeGrafter"/>
</dbReference>
<evidence type="ECO:0000313" key="12">
    <source>
        <dbReference type="EMBL" id="KAK0132122.1"/>
    </source>
</evidence>
<proteinExistence type="inferred from homology"/>
<dbReference type="GO" id="GO:0047560">
    <property type="term" value="F:3-dehydrosphinganine reductase activity"/>
    <property type="evidence" value="ECO:0007669"/>
    <property type="project" value="UniProtKB-EC"/>
</dbReference>
<dbReference type="InterPro" id="IPR002347">
    <property type="entry name" value="SDR_fam"/>
</dbReference>
<dbReference type="SUPFAM" id="SSF51735">
    <property type="entry name" value="NAD(P)-binding Rossmann-fold domains"/>
    <property type="match status" value="1"/>
</dbReference>
<evidence type="ECO:0000256" key="11">
    <source>
        <dbReference type="SAM" id="Phobius"/>
    </source>
</evidence>
<evidence type="ECO:0000313" key="13">
    <source>
        <dbReference type="Proteomes" id="UP001174136"/>
    </source>
</evidence>
<comment type="subcellular location">
    <subcellularLocation>
        <location evidence="1">Endoplasmic reticulum</location>
    </subcellularLocation>
</comment>
<sequence length="402" mass="44417">MSSEELSSSTTDWLFFNSWWLLLPFVMLLVIAAFIVAFVLLLYMISPLISPKPFKLSGAHVVVTGGSSGIGKSIAMECYRQGAFITLVARDEAKLVQAKKEVEKCAINDKQVVLCISVDVSRDYGQVESVIKQHVVIGMCVRVCVFAAQAQEKLGPVDMLVNCAGTSISGKFEEVDMDRFKKMMEVNYLGSVYPTRAVITTMKERRMGRIMFVSSQAGQIGLFGYTAYSPSKFALRGLAESLQMEVGAGKDFQSVQQHVHTGYYKRPCAKPLEMKPYNIYVTVAYPPDTDTPGLAEENKTKPLETKLISETSAVCQPEQVAKVFVKDTVQGNFNSSVGPDGYMLSALTCGMSPVTSITEGLQQIVTMGLFRTIALFYLCSFDSIVRRCMIQREQSKAADKRE</sequence>
<evidence type="ECO:0000256" key="4">
    <source>
        <dbReference type="ARBA" id="ARBA00022824"/>
    </source>
</evidence>
<evidence type="ECO:0000256" key="8">
    <source>
        <dbReference type="ARBA" id="ARBA00023098"/>
    </source>
</evidence>
<keyword evidence="11" id="KW-0812">Transmembrane</keyword>
<keyword evidence="7" id="KW-0560">Oxidoreductase</keyword>
<evidence type="ECO:0000256" key="5">
    <source>
        <dbReference type="ARBA" id="ARBA00022857"/>
    </source>
</evidence>
<protein>
    <recommendedName>
        <fullName evidence="9">3-dehydrosphinganine reductase</fullName>
        <ecNumber evidence="9">1.1.1.102</ecNumber>
    </recommendedName>
</protein>
<evidence type="ECO:0000256" key="6">
    <source>
        <dbReference type="ARBA" id="ARBA00022919"/>
    </source>
</evidence>
<evidence type="ECO:0000256" key="9">
    <source>
        <dbReference type="ARBA" id="ARBA00026112"/>
    </source>
</evidence>
<evidence type="ECO:0000256" key="3">
    <source>
        <dbReference type="ARBA" id="ARBA00004991"/>
    </source>
</evidence>
<feature type="transmembrane region" description="Helical" evidence="11">
    <location>
        <begin position="20"/>
        <end position="45"/>
    </location>
</feature>
<dbReference type="InterPro" id="IPR045022">
    <property type="entry name" value="KDSR-like"/>
</dbReference>
<comment type="pathway">
    <text evidence="3">Sphingolipid metabolism.</text>
</comment>
<gene>
    <name evidence="12" type="primary">Kdsr</name>
    <name evidence="12" type="ORF">N1851_033080</name>
</gene>
<dbReference type="EMBL" id="JAOPHQ010006289">
    <property type="protein sequence ID" value="KAK0132122.1"/>
    <property type="molecule type" value="Genomic_DNA"/>
</dbReference>
<evidence type="ECO:0000256" key="10">
    <source>
        <dbReference type="RuleBase" id="RU000363"/>
    </source>
</evidence>
<comment type="similarity">
    <text evidence="10">Belongs to the short-chain dehydrogenases/reductases (SDR) family.</text>
</comment>
<feature type="transmembrane region" description="Helical" evidence="11">
    <location>
        <begin position="210"/>
        <end position="228"/>
    </location>
</feature>